<evidence type="ECO:0000313" key="4">
    <source>
        <dbReference type="Proteomes" id="UP000004662"/>
    </source>
</evidence>
<evidence type="ECO:0000313" key="3">
    <source>
        <dbReference type="EMBL" id="EHJ45932.1"/>
    </source>
</evidence>
<sequence length="81" mass="9208">MMWDCGFPLSSPWMGGTTFWGLGTILLLTALLGLFLFVSRRADKTSRADRDDSLGIIKERLARGEINPEEYREMKKVLEQA</sequence>
<keyword evidence="3" id="KW-0614">Plasmid</keyword>
<keyword evidence="1" id="KW-1133">Transmembrane helix</keyword>
<gene>
    <name evidence="3" type="ORF">DFW101_3747</name>
</gene>
<dbReference type="InterPro" id="IPR018649">
    <property type="entry name" value="SHOCT"/>
</dbReference>
<dbReference type="HOGENOM" id="CLU_159099_3_3_7"/>
<organism evidence="3 4">
    <name type="scientific">Solidesulfovibrio carbinoliphilus subsp. oakridgensis</name>
    <dbReference type="NCBI Taxonomy" id="694327"/>
    <lineage>
        <taxon>Bacteria</taxon>
        <taxon>Pseudomonadati</taxon>
        <taxon>Thermodesulfobacteriota</taxon>
        <taxon>Desulfovibrionia</taxon>
        <taxon>Desulfovibrionales</taxon>
        <taxon>Desulfovibrionaceae</taxon>
        <taxon>Solidesulfovibrio</taxon>
    </lineage>
</organism>
<evidence type="ECO:0000256" key="1">
    <source>
        <dbReference type="SAM" id="Phobius"/>
    </source>
</evidence>
<dbReference type="Proteomes" id="UP000004662">
    <property type="component" value="Plasmid pFW10102"/>
</dbReference>
<keyword evidence="1" id="KW-0812">Transmembrane</keyword>
<keyword evidence="1" id="KW-0472">Membrane</keyword>
<dbReference type="OrthoDB" id="5459638at2"/>
<geneLocation type="plasmid" evidence="3 4">
    <name>pFW10102</name>
</geneLocation>
<accession>G7QED6</accession>
<dbReference type="RefSeq" id="WP_006918422.1">
    <property type="nucleotide sequence ID" value="NZ_CM001370.1"/>
</dbReference>
<dbReference type="AlphaFoldDB" id="G7QED6"/>
<evidence type="ECO:0000259" key="2">
    <source>
        <dbReference type="Pfam" id="PF09851"/>
    </source>
</evidence>
<name>G7QED6_9BACT</name>
<keyword evidence="4" id="KW-1185">Reference proteome</keyword>
<reference evidence="4" key="1">
    <citation type="journal article" date="2015" name="Genome Announc.">
        <title>High-Quality Draft Genome Sequence of Desulfovibrio carbinoliphilus FW-101-2B, an Organic Acid-Oxidizing Sulfate-Reducing Bacterium Isolated from Uranium(VI)-Contaminated Groundwater.</title>
        <authorList>
            <person name="Ramsay B.D."/>
            <person name="Hwang C."/>
            <person name="Woo H.L."/>
            <person name="Carroll S.L."/>
            <person name="Lucas S."/>
            <person name="Han J."/>
            <person name="Lapidus A.L."/>
            <person name="Cheng J.F."/>
            <person name="Goodwin L.A."/>
            <person name="Pitluck S."/>
            <person name="Peters L."/>
            <person name="Chertkov O."/>
            <person name="Held B."/>
            <person name="Detter J.C."/>
            <person name="Han C.S."/>
            <person name="Tapia R."/>
            <person name="Land M.L."/>
            <person name="Hauser L.J."/>
            <person name="Kyrpides N.C."/>
            <person name="Ivanova N.N."/>
            <person name="Mikhailova N."/>
            <person name="Pagani I."/>
            <person name="Woyke T."/>
            <person name="Arkin A.P."/>
            <person name="Dehal P."/>
            <person name="Chivian D."/>
            <person name="Criddle C.S."/>
            <person name="Wu W."/>
            <person name="Chakraborty R."/>
            <person name="Hazen T.C."/>
            <person name="Fields M.W."/>
        </authorList>
    </citation>
    <scope>NUCLEOTIDE SEQUENCE [LARGE SCALE GENOMIC DNA]</scope>
    <source>
        <strain evidence="4">FW-101-2B</strain>
    </source>
</reference>
<feature type="domain" description="SHOCT" evidence="2">
    <location>
        <begin position="53"/>
        <end position="78"/>
    </location>
</feature>
<feature type="transmembrane region" description="Helical" evidence="1">
    <location>
        <begin position="20"/>
        <end position="38"/>
    </location>
</feature>
<proteinExistence type="predicted"/>
<dbReference type="Pfam" id="PF09851">
    <property type="entry name" value="SHOCT"/>
    <property type="match status" value="1"/>
</dbReference>
<protein>
    <recommendedName>
        <fullName evidence="2">SHOCT domain-containing protein</fullName>
    </recommendedName>
</protein>
<dbReference type="EMBL" id="CM001370">
    <property type="protein sequence ID" value="EHJ45932.1"/>
    <property type="molecule type" value="Genomic_DNA"/>
</dbReference>